<organism evidence="1 2">
    <name type="scientific">Prochlorothrix hollandica PCC 9006 = CALU 1027</name>
    <dbReference type="NCBI Taxonomy" id="317619"/>
    <lineage>
        <taxon>Bacteria</taxon>
        <taxon>Bacillati</taxon>
        <taxon>Cyanobacteriota</taxon>
        <taxon>Cyanophyceae</taxon>
        <taxon>Prochlorotrichales</taxon>
        <taxon>Prochlorotrichaceae</taxon>
        <taxon>Prochlorothrix</taxon>
    </lineage>
</organism>
<dbReference type="eggNOG" id="ENOG50332SG">
    <property type="taxonomic scope" value="Bacteria"/>
</dbReference>
<evidence type="ECO:0008006" key="3">
    <source>
        <dbReference type="Google" id="ProtNLM"/>
    </source>
</evidence>
<dbReference type="STRING" id="317619.GCA_000332315_03423"/>
<comment type="caution">
    <text evidence="1">The sequence shown here is derived from an EMBL/GenBank/DDBJ whole genome shotgun (WGS) entry which is preliminary data.</text>
</comment>
<dbReference type="InterPro" id="IPR035228">
    <property type="entry name" value="DUF5340"/>
</dbReference>
<proteinExistence type="predicted"/>
<dbReference type="RefSeq" id="WP_026099722.1">
    <property type="nucleotide sequence ID" value="NZ_KB235941.1"/>
</dbReference>
<dbReference type="Proteomes" id="UP000034681">
    <property type="component" value="Unassembled WGS sequence"/>
</dbReference>
<accession>A0A0M2PY09</accession>
<dbReference type="Pfam" id="PF17275">
    <property type="entry name" value="DUF5340"/>
    <property type="match status" value="1"/>
</dbReference>
<protein>
    <recommendedName>
        <fullName evidence="3">DUF5340 domain-containing protein</fullName>
    </recommendedName>
</protein>
<reference evidence="1" key="1">
    <citation type="submission" date="2012-04" db="EMBL/GenBank/DDBJ databases">
        <authorList>
            <person name="Borisov I.G."/>
            <person name="Ivanikova N.V."/>
            <person name="Pinevich A.V."/>
        </authorList>
    </citation>
    <scope>NUCLEOTIDE SEQUENCE</scope>
    <source>
        <strain evidence="1">CALU 1027</strain>
    </source>
</reference>
<dbReference type="EMBL" id="AJTX02000002">
    <property type="protein sequence ID" value="KKJ01065.1"/>
    <property type="molecule type" value="Genomic_DNA"/>
</dbReference>
<sequence length="90" mass="10159">MSAQQNSSLPVPLPSTIHYEVPLRILEQKTMKAIPIRGSQQQLVHELMVTLRKAVAQQKRLEETFEQAGLPIEHHWSVETIAGEKPSPPQ</sequence>
<evidence type="ECO:0000313" key="2">
    <source>
        <dbReference type="Proteomes" id="UP000034681"/>
    </source>
</evidence>
<name>A0A0M2PY09_PROHO</name>
<keyword evidence="2" id="KW-1185">Reference proteome</keyword>
<gene>
    <name evidence="1" type="ORF">PROH_01265</name>
</gene>
<evidence type="ECO:0000313" key="1">
    <source>
        <dbReference type="EMBL" id="KKJ01065.1"/>
    </source>
</evidence>
<dbReference type="AlphaFoldDB" id="A0A0M2PY09"/>
<dbReference type="OrthoDB" id="487705at2"/>